<dbReference type="CDD" id="cd01335">
    <property type="entry name" value="Radical_SAM"/>
    <property type="match status" value="1"/>
</dbReference>
<keyword evidence="2" id="KW-1185">Reference proteome</keyword>
<accession>A0A4R0NZA1</accession>
<dbReference type="Pfam" id="PF07505">
    <property type="entry name" value="DUF5131"/>
    <property type="match status" value="1"/>
</dbReference>
<name>A0A4R0NZA1_9SPHI</name>
<proteinExistence type="predicted"/>
<dbReference type="OrthoDB" id="9787478at2"/>
<reference evidence="1 2" key="1">
    <citation type="submission" date="2019-02" db="EMBL/GenBank/DDBJ databases">
        <title>Pedobacter sp. RP-3-11 sp. nov., isolated from Arctic soil.</title>
        <authorList>
            <person name="Dahal R.H."/>
        </authorList>
    </citation>
    <scope>NUCLEOTIDE SEQUENCE [LARGE SCALE GENOMIC DNA]</scope>
    <source>
        <strain evidence="1 2">RP-3-11</strain>
    </source>
</reference>
<sequence>MSKSSIEWTQQTWNPTTGCDKLTAGCKFCYAETMTKRLKGMGQEKYSQGFKFRIHPATLLIPYTWKKPQVVFVNSMSDLFHKEIPLDYIQSVFKVMNETPQHTYQVLTKRGDVLIKYAPFLNFTPNIWIGVSVEDDRVLERIDLLRQVDAHVRFLSLEPLLGPLKNLNLTGIHWVIVGGESGFKARPMDPDWVEEIRIQCETSNVPFFFKQWGGKNKKLSGRILNGRTYDEMPIESDEIQHV</sequence>
<evidence type="ECO:0000313" key="1">
    <source>
        <dbReference type="EMBL" id="TCD05873.1"/>
    </source>
</evidence>
<evidence type="ECO:0000313" key="2">
    <source>
        <dbReference type="Proteomes" id="UP000291485"/>
    </source>
</evidence>
<protein>
    <submittedName>
        <fullName evidence="1">Phage Gp37/Gp68 family protein</fullName>
    </submittedName>
</protein>
<gene>
    <name evidence="1" type="ORF">EZ449_15540</name>
</gene>
<dbReference type="InterPro" id="IPR011101">
    <property type="entry name" value="DUF5131"/>
</dbReference>
<organism evidence="1 2">
    <name type="scientific">Pedobacter frigidisoli</name>
    <dbReference type="NCBI Taxonomy" id="2530455"/>
    <lineage>
        <taxon>Bacteria</taxon>
        <taxon>Pseudomonadati</taxon>
        <taxon>Bacteroidota</taxon>
        <taxon>Sphingobacteriia</taxon>
        <taxon>Sphingobacteriales</taxon>
        <taxon>Sphingobacteriaceae</taxon>
        <taxon>Pedobacter</taxon>
    </lineage>
</organism>
<dbReference type="RefSeq" id="WP_131560468.1">
    <property type="nucleotide sequence ID" value="NZ_SJSN01000012.1"/>
</dbReference>
<dbReference type="Proteomes" id="UP000291485">
    <property type="component" value="Unassembled WGS sequence"/>
</dbReference>
<comment type="caution">
    <text evidence="1">The sequence shown here is derived from an EMBL/GenBank/DDBJ whole genome shotgun (WGS) entry which is preliminary data.</text>
</comment>
<dbReference type="AlphaFoldDB" id="A0A4R0NZA1"/>
<dbReference type="EMBL" id="SJSN01000012">
    <property type="protein sequence ID" value="TCD05873.1"/>
    <property type="molecule type" value="Genomic_DNA"/>
</dbReference>